<sequence length="412" mass="42823">MVVVGHYGRRMAVSFAVRAMHAFDGERFLPDGAQVHVRGDRIVAVRPRDEPPPEGWPVLDRPDATLLPGLIDTHVHLVAGGEPDALPLDAARSAAEREHVVRRSLLAQVRAGVTTVRDLGDNRFAALNRPVREDEPRVIGSGPPITSVNGHCAALGGEAAGASALRGAVAERHERGAQTIKIIVSGGAMTAGSDLLRLQFDIADVRVVVDEAHRRGLPVTAHAHPVSAVEVCLAAGVDAIEHCTCLTATGISTPDTVVDKLAAQRVQVCPTFGRLPALPPSPQALEVMRRTGMTLAARFAQVGRLHAAGVPLLAGSDAGIHPAKPHGVLAYAVAELVTCGLPIDAALRTATSSAAEACGLAATAGRLRPGMAADLIVVDGIAATDVLALTRIRDVILRGLPVMTDAGPRSPS</sequence>
<organism evidence="2 3">
    <name type="scientific">Luedemannella helvata</name>
    <dbReference type="NCBI Taxonomy" id="349315"/>
    <lineage>
        <taxon>Bacteria</taxon>
        <taxon>Bacillati</taxon>
        <taxon>Actinomycetota</taxon>
        <taxon>Actinomycetes</taxon>
        <taxon>Micromonosporales</taxon>
        <taxon>Micromonosporaceae</taxon>
        <taxon>Luedemannella</taxon>
    </lineage>
</organism>
<dbReference type="EMBL" id="BAAALS010000002">
    <property type="protein sequence ID" value="GAA1737905.1"/>
    <property type="molecule type" value="Genomic_DNA"/>
</dbReference>
<keyword evidence="3" id="KW-1185">Reference proteome</keyword>
<dbReference type="InterPro" id="IPR051781">
    <property type="entry name" value="Metallo-dep_Hydrolase"/>
</dbReference>
<comment type="caution">
    <text evidence="2">The sequence shown here is derived from an EMBL/GenBank/DDBJ whole genome shotgun (WGS) entry which is preliminary data.</text>
</comment>
<gene>
    <name evidence="2" type="ORF">GCM10009681_05730</name>
</gene>
<dbReference type="Pfam" id="PF01979">
    <property type="entry name" value="Amidohydro_1"/>
    <property type="match status" value="1"/>
</dbReference>
<dbReference type="InterPro" id="IPR011059">
    <property type="entry name" value="Metal-dep_hydrolase_composite"/>
</dbReference>
<protein>
    <submittedName>
        <fullName evidence="2">Amidohydrolase family protein</fullName>
    </submittedName>
</protein>
<accession>A0ABP4VTY7</accession>
<dbReference type="Proteomes" id="UP001500655">
    <property type="component" value="Unassembled WGS sequence"/>
</dbReference>
<evidence type="ECO:0000259" key="1">
    <source>
        <dbReference type="Pfam" id="PF01979"/>
    </source>
</evidence>
<name>A0ABP4VTY7_9ACTN</name>
<evidence type="ECO:0000313" key="3">
    <source>
        <dbReference type="Proteomes" id="UP001500655"/>
    </source>
</evidence>
<dbReference type="PANTHER" id="PTHR43135">
    <property type="entry name" value="ALPHA-D-RIBOSE 1-METHYLPHOSPHONATE 5-TRIPHOSPHATE DIPHOSPHATASE"/>
    <property type="match status" value="1"/>
</dbReference>
<dbReference type="SUPFAM" id="SSF51556">
    <property type="entry name" value="Metallo-dependent hydrolases"/>
    <property type="match status" value="1"/>
</dbReference>
<feature type="domain" description="Amidohydrolase-related" evidence="1">
    <location>
        <begin position="65"/>
        <end position="390"/>
    </location>
</feature>
<dbReference type="SUPFAM" id="SSF51338">
    <property type="entry name" value="Composite domain of metallo-dependent hydrolases"/>
    <property type="match status" value="1"/>
</dbReference>
<evidence type="ECO:0000313" key="2">
    <source>
        <dbReference type="EMBL" id="GAA1737905.1"/>
    </source>
</evidence>
<proteinExistence type="predicted"/>
<dbReference type="Gene3D" id="3.20.20.140">
    <property type="entry name" value="Metal-dependent hydrolases"/>
    <property type="match status" value="1"/>
</dbReference>
<dbReference type="InterPro" id="IPR006680">
    <property type="entry name" value="Amidohydro-rel"/>
</dbReference>
<dbReference type="Gene3D" id="2.30.40.10">
    <property type="entry name" value="Urease, subunit C, domain 1"/>
    <property type="match status" value="1"/>
</dbReference>
<reference evidence="3" key="1">
    <citation type="journal article" date="2019" name="Int. J. Syst. Evol. Microbiol.">
        <title>The Global Catalogue of Microorganisms (GCM) 10K type strain sequencing project: providing services to taxonomists for standard genome sequencing and annotation.</title>
        <authorList>
            <consortium name="The Broad Institute Genomics Platform"/>
            <consortium name="The Broad Institute Genome Sequencing Center for Infectious Disease"/>
            <person name="Wu L."/>
            <person name="Ma J."/>
        </authorList>
    </citation>
    <scope>NUCLEOTIDE SEQUENCE [LARGE SCALE GENOMIC DNA]</scope>
    <source>
        <strain evidence="3">JCM 13249</strain>
    </source>
</reference>
<dbReference type="PANTHER" id="PTHR43135:SF3">
    <property type="entry name" value="ALPHA-D-RIBOSE 1-METHYLPHOSPHONATE 5-TRIPHOSPHATE DIPHOSPHATASE"/>
    <property type="match status" value="1"/>
</dbReference>
<dbReference type="InterPro" id="IPR032466">
    <property type="entry name" value="Metal_Hydrolase"/>
</dbReference>